<dbReference type="Pfam" id="PF06808">
    <property type="entry name" value="DctM"/>
    <property type="match status" value="1"/>
</dbReference>
<feature type="transmembrane region" description="Helical" evidence="7">
    <location>
        <begin position="315"/>
        <end position="345"/>
    </location>
</feature>
<dbReference type="PANTHER" id="PTHR33362">
    <property type="entry name" value="SIALIC ACID TRAP TRANSPORTER PERMEASE PROTEIN SIAT-RELATED"/>
    <property type="match status" value="1"/>
</dbReference>
<evidence type="ECO:0000256" key="7">
    <source>
        <dbReference type="SAM" id="Phobius"/>
    </source>
</evidence>
<dbReference type="AlphaFoldDB" id="A0A109W6N3"/>
<name>A0A109W6N3_9BACT</name>
<keyword evidence="2" id="KW-1003">Cell membrane</keyword>
<keyword evidence="5 7" id="KW-1133">Transmembrane helix</keyword>
<feature type="transmembrane region" description="Helical" evidence="7">
    <location>
        <begin position="173"/>
        <end position="196"/>
    </location>
</feature>
<evidence type="ECO:0000256" key="2">
    <source>
        <dbReference type="ARBA" id="ARBA00022475"/>
    </source>
</evidence>
<feature type="transmembrane region" description="Helical" evidence="7">
    <location>
        <begin position="217"/>
        <end position="236"/>
    </location>
</feature>
<keyword evidence="3" id="KW-0997">Cell inner membrane</keyword>
<evidence type="ECO:0000256" key="1">
    <source>
        <dbReference type="ARBA" id="ARBA00004429"/>
    </source>
</evidence>
<comment type="subcellular location">
    <subcellularLocation>
        <location evidence="1">Cell inner membrane</location>
        <topology evidence="1">Multi-pass membrane protein</topology>
    </subcellularLocation>
</comment>
<feature type="transmembrane region" description="Helical" evidence="7">
    <location>
        <begin position="273"/>
        <end position="295"/>
    </location>
</feature>
<dbReference type="EMBL" id="CP014230">
    <property type="protein sequence ID" value="AMD93981.1"/>
    <property type="molecule type" value="Genomic_DNA"/>
</dbReference>
<keyword evidence="10" id="KW-1185">Reference proteome</keyword>
<evidence type="ECO:0000313" key="9">
    <source>
        <dbReference type="EMBL" id="AMD93981.1"/>
    </source>
</evidence>
<feature type="transmembrane region" description="Helical" evidence="7">
    <location>
        <begin position="51"/>
        <end position="72"/>
    </location>
</feature>
<feature type="transmembrane region" description="Helical" evidence="7">
    <location>
        <begin position="6"/>
        <end position="39"/>
    </location>
</feature>
<evidence type="ECO:0000259" key="8">
    <source>
        <dbReference type="Pfam" id="PF06808"/>
    </source>
</evidence>
<evidence type="ECO:0000256" key="5">
    <source>
        <dbReference type="ARBA" id="ARBA00022989"/>
    </source>
</evidence>
<dbReference type="PIRSF" id="PIRSF006066">
    <property type="entry name" value="HI0050"/>
    <property type="match status" value="1"/>
</dbReference>
<dbReference type="NCBIfam" id="TIGR00786">
    <property type="entry name" value="dctM"/>
    <property type="match status" value="1"/>
</dbReference>
<dbReference type="InterPro" id="IPR010656">
    <property type="entry name" value="DctM"/>
</dbReference>
<dbReference type="GO" id="GO:0005886">
    <property type="term" value="C:plasma membrane"/>
    <property type="evidence" value="ECO:0007669"/>
    <property type="project" value="UniProtKB-SubCell"/>
</dbReference>
<evidence type="ECO:0000313" key="10">
    <source>
        <dbReference type="Proteomes" id="UP000063964"/>
    </source>
</evidence>
<feature type="domain" description="TRAP C4-dicarboxylate transport system permease DctM subunit" evidence="8">
    <location>
        <begin position="11"/>
        <end position="417"/>
    </location>
</feature>
<gene>
    <name evidence="9" type="ORF">AXF15_02675</name>
</gene>
<evidence type="ECO:0000256" key="3">
    <source>
        <dbReference type="ARBA" id="ARBA00022519"/>
    </source>
</evidence>
<keyword evidence="4 7" id="KW-0812">Transmembrane</keyword>
<evidence type="ECO:0000256" key="4">
    <source>
        <dbReference type="ARBA" id="ARBA00022692"/>
    </source>
</evidence>
<protein>
    <submittedName>
        <fullName evidence="9">C4-dicarboxylate ABC transporter permease</fullName>
    </submittedName>
</protein>
<dbReference type="KEGG" id="doa:AXF15_02675"/>
<organism evidence="9 10">
    <name type="scientific">Desulfomicrobium orale DSM 12838</name>
    <dbReference type="NCBI Taxonomy" id="888061"/>
    <lineage>
        <taxon>Bacteria</taxon>
        <taxon>Pseudomonadati</taxon>
        <taxon>Thermodesulfobacteriota</taxon>
        <taxon>Desulfovibrionia</taxon>
        <taxon>Desulfovibrionales</taxon>
        <taxon>Desulfomicrobiaceae</taxon>
        <taxon>Desulfomicrobium</taxon>
    </lineage>
</organism>
<evidence type="ECO:0000256" key="6">
    <source>
        <dbReference type="ARBA" id="ARBA00023136"/>
    </source>
</evidence>
<sequence length="430" mass="45919">MSPNEIAVVLFAVFTVLLLLGSPIMVALGIAAMAAFYMVGTDLGVMIQMAASSLTSFPLMALPCFVLAGSLMECSGISRRLVRIAENIVGPIPGGLAVSTALSCVFFGAISGSGPATTAAVGMLMIPAMMRRGYDGGYAAAATATAGGVGIIIPPSIPMVIYGVAGQQSISKMFMGGVIPGMMIAVGLSLMHVFMCRNLKTKGLEWSMGALLRAIRDGMWSILAPVIILGGIYAGIFTPTEAAVVAIFYTLFIGFFVHRELTLPGLMNSLKTTSWLTGRVLVIVFTAYAFGRILTEYRIPIEIANWILEFTKQAYVVWFMVVLLLLFLGMFMETLAIILLVTPVLLPIMQAYGVDPIHFGVILVCCCGVGFSTPPLGENMFIASGIAHVSLERVALKALPFVFVNIFVIMVLIVFPDLVTWLPNMLNVTE</sequence>
<reference evidence="10" key="1">
    <citation type="submission" date="2016-02" db="EMBL/GenBank/DDBJ databases">
        <authorList>
            <person name="Holder M.E."/>
            <person name="Ajami N.J."/>
            <person name="Petrosino J.F."/>
        </authorList>
    </citation>
    <scope>NUCLEOTIDE SEQUENCE [LARGE SCALE GENOMIC DNA]</scope>
    <source>
        <strain evidence="10">DSM 12838</strain>
    </source>
</reference>
<dbReference type="Proteomes" id="UP000063964">
    <property type="component" value="Chromosome"/>
</dbReference>
<feature type="transmembrane region" description="Helical" evidence="7">
    <location>
        <begin position="357"/>
        <end position="374"/>
    </location>
</feature>
<keyword evidence="6 7" id="KW-0472">Membrane</keyword>
<feature type="transmembrane region" description="Helical" evidence="7">
    <location>
        <begin position="394"/>
        <end position="415"/>
    </location>
</feature>
<feature type="transmembrane region" description="Helical" evidence="7">
    <location>
        <begin position="242"/>
        <end position="261"/>
    </location>
</feature>
<proteinExistence type="predicted"/>
<dbReference type="STRING" id="888061.AXF15_02675"/>
<dbReference type="OrthoDB" id="5404879at2"/>
<feature type="transmembrane region" description="Helical" evidence="7">
    <location>
        <begin position="138"/>
        <end position="161"/>
    </location>
</feature>
<accession>A0A109W6N3</accession>
<dbReference type="GO" id="GO:0022857">
    <property type="term" value="F:transmembrane transporter activity"/>
    <property type="evidence" value="ECO:0007669"/>
    <property type="project" value="TreeGrafter"/>
</dbReference>
<dbReference type="InterPro" id="IPR004681">
    <property type="entry name" value="TRAP_DctM"/>
</dbReference>